<organism evidence="1 2">
    <name type="scientific">Paenibacillus albilobatus</name>
    <dbReference type="NCBI Taxonomy" id="2716884"/>
    <lineage>
        <taxon>Bacteria</taxon>
        <taxon>Bacillati</taxon>
        <taxon>Bacillota</taxon>
        <taxon>Bacilli</taxon>
        <taxon>Bacillales</taxon>
        <taxon>Paenibacillaceae</taxon>
        <taxon>Paenibacillus</taxon>
    </lineage>
</organism>
<dbReference type="Pfam" id="PF08002">
    <property type="entry name" value="DUF1697"/>
    <property type="match status" value="1"/>
</dbReference>
<dbReference type="Gene3D" id="3.30.70.1280">
    <property type="entry name" value="SP0830-like domains"/>
    <property type="match status" value="1"/>
</dbReference>
<sequence length="180" mass="19830">MTIYAALLRGINVGGHNKIKMAELREVLEKAGCKQVQTYIQSGNVILASDLDADSLQDLIEKEINSAFGLNIPVIIRSGADFTAILRQCPYDEASLQEGESIHVSMLSGIPTAEGMERLAAVDRGIDEYTIIGPDLYMLIRNKFNESKLADSLNKLGTPGTVRNWKTMNKLADMVKELQM</sequence>
<dbReference type="PANTHER" id="PTHR36439">
    <property type="entry name" value="BLL4334 PROTEIN"/>
    <property type="match status" value="1"/>
</dbReference>
<accession>A0A919XIN9</accession>
<dbReference type="Proteomes" id="UP000679779">
    <property type="component" value="Unassembled WGS sequence"/>
</dbReference>
<dbReference type="InterPro" id="IPR012545">
    <property type="entry name" value="DUF1697"/>
</dbReference>
<dbReference type="RefSeq" id="WP_160044837.1">
    <property type="nucleotide sequence ID" value="NZ_BORQ01000002.1"/>
</dbReference>
<gene>
    <name evidence="1" type="ORF">J2TS6_23610</name>
</gene>
<evidence type="ECO:0000313" key="2">
    <source>
        <dbReference type="Proteomes" id="UP000679779"/>
    </source>
</evidence>
<protein>
    <recommendedName>
        <fullName evidence="3">DUF1697 domain-containing protein</fullName>
    </recommendedName>
</protein>
<name>A0A919XIN9_9BACL</name>
<reference evidence="1" key="1">
    <citation type="submission" date="2021-03" db="EMBL/GenBank/DDBJ databases">
        <title>Antimicrobial resistance genes in bacteria isolated from Japanese honey, and their potential for conferring macrolide and lincosamide resistance in the American foulbrood pathogen Paenibacillus larvae.</title>
        <authorList>
            <person name="Okamoto M."/>
            <person name="Kumagai M."/>
            <person name="Kanamori H."/>
            <person name="Takamatsu D."/>
        </authorList>
    </citation>
    <scope>NUCLEOTIDE SEQUENCE</scope>
    <source>
        <strain evidence="1">J2TS6</strain>
    </source>
</reference>
<dbReference type="PIRSF" id="PIRSF008502">
    <property type="entry name" value="UCP008502"/>
    <property type="match status" value="1"/>
</dbReference>
<dbReference type="PANTHER" id="PTHR36439:SF1">
    <property type="entry name" value="DUF1697 DOMAIN-CONTAINING PROTEIN"/>
    <property type="match status" value="1"/>
</dbReference>
<proteinExistence type="predicted"/>
<keyword evidence="2" id="KW-1185">Reference proteome</keyword>
<evidence type="ECO:0000313" key="1">
    <source>
        <dbReference type="EMBL" id="GIO31220.1"/>
    </source>
</evidence>
<dbReference type="SUPFAM" id="SSF160379">
    <property type="entry name" value="SP0830-like"/>
    <property type="match status" value="1"/>
</dbReference>
<dbReference type="AlphaFoldDB" id="A0A919XIN9"/>
<evidence type="ECO:0008006" key="3">
    <source>
        <dbReference type="Google" id="ProtNLM"/>
    </source>
</evidence>
<comment type="caution">
    <text evidence="1">The sequence shown here is derived from an EMBL/GenBank/DDBJ whole genome shotgun (WGS) entry which is preliminary data.</text>
</comment>
<dbReference type="EMBL" id="BORQ01000002">
    <property type="protein sequence ID" value="GIO31220.1"/>
    <property type="molecule type" value="Genomic_DNA"/>
</dbReference>